<evidence type="ECO:0000313" key="3">
    <source>
        <dbReference type="Proteomes" id="UP000321362"/>
    </source>
</evidence>
<accession>A0A5B8W3E6</accession>
<keyword evidence="3" id="KW-1185">Reference proteome</keyword>
<feature type="domain" description="Teneurin NHL" evidence="1">
    <location>
        <begin position="112"/>
        <end position="196"/>
    </location>
</feature>
<reference evidence="2 3" key="1">
    <citation type="journal article" date="2013" name="J. Microbiol.">
        <title>Mucilaginibacter ginsenosidivorax sp. nov., with ginsenoside converting activity isolated from sediment.</title>
        <authorList>
            <person name="Kim J.K."/>
            <person name="Choi T.E."/>
            <person name="Liu Q.M."/>
            <person name="Park H.Y."/>
            <person name="Yi T.H."/>
            <person name="Yoon M.H."/>
            <person name="Kim S.C."/>
            <person name="Im W.T."/>
        </authorList>
    </citation>
    <scope>NUCLEOTIDE SEQUENCE [LARGE SCALE GENOMIC DNA]</scope>
    <source>
        <strain evidence="2 3">KHI28</strain>
    </source>
</reference>
<dbReference type="PROSITE" id="PS51257">
    <property type="entry name" value="PROKAR_LIPOPROTEIN"/>
    <property type="match status" value="1"/>
</dbReference>
<dbReference type="PANTHER" id="PTHR13833:SF71">
    <property type="entry name" value="NHL DOMAIN-CONTAINING PROTEIN"/>
    <property type="match status" value="1"/>
</dbReference>
<dbReference type="OrthoDB" id="793552at2"/>
<organism evidence="2 3">
    <name type="scientific">Mucilaginibacter ginsenosidivorax</name>
    <dbReference type="NCBI Taxonomy" id="862126"/>
    <lineage>
        <taxon>Bacteria</taxon>
        <taxon>Pseudomonadati</taxon>
        <taxon>Bacteroidota</taxon>
        <taxon>Sphingobacteriia</taxon>
        <taxon>Sphingobacteriales</taxon>
        <taxon>Sphingobacteriaceae</taxon>
        <taxon>Mucilaginibacter</taxon>
    </lineage>
</organism>
<dbReference type="PANTHER" id="PTHR13833">
    <property type="match status" value="1"/>
</dbReference>
<proteinExistence type="predicted"/>
<dbReference type="EMBL" id="CP042437">
    <property type="protein sequence ID" value="QEC78243.1"/>
    <property type="molecule type" value="Genomic_DNA"/>
</dbReference>
<evidence type="ECO:0000313" key="2">
    <source>
        <dbReference type="EMBL" id="QEC78243.1"/>
    </source>
</evidence>
<name>A0A5B8W3E6_9SPHI</name>
<dbReference type="Pfam" id="PF25021">
    <property type="entry name" value="TEN_NHL"/>
    <property type="match status" value="1"/>
</dbReference>
<dbReference type="InterPro" id="IPR056822">
    <property type="entry name" value="TEN_NHL"/>
</dbReference>
<dbReference type="AlphaFoldDB" id="A0A5B8W3E6"/>
<dbReference type="KEGG" id="mgk:FSB76_20705"/>
<sequence>MKFLNLPVSALLIIILLTIIGSSCKKTSSAIDKAPIDNTISHNLILGTWHSVSKVPDYPEKYFGPNNFYYEDIGNPYGPSFHLSSYYWGTNDTLIIGPVKVKVMKLTSDSLVYAFDTHSKSIYRYYNKHLPFIDSSGNLSAISGADYPGYGGDGGSAEKAQINGPAGLAIDKSGNIYFFDGGNACMREITAIDKTIYTIAGQAFTAGGINFGDDNLPALSTRLNSYSYSVTIDKYNNIYFLQYDVTDFNNVLYKLSSADHKCHIICGKLKGYSGDGGAASKAATTWMGSMISDSEGNIYISDQLATRIRKISASDGTISAFAGNGTAGYDGDGGDAKNASIAVGAMALDNEGNLLLANDNDLHSGYIRKINFKTGIITTIAGTGKNAYAGDGVDARQASFTVISSIIVNKKGDIFISETSNSSNRIRKITALTNIIKTIAGNKYPTYSGGGNYLTLKSFSPTVIAFDPNENLIISDYFNNKIFKITYN</sequence>
<dbReference type="SUPFAM" id="SSF101898">
    <property type="entry name" value="NHL repeat"/>
    <property type="match status" value="2"/>
</dbReference>
<dbReference type="InterPro" id="IPR011042">
    <property type="entry name" value="6-blade_b-propeller_TolB-like"/>
</dbReference>
<evidence type="ECO:0000259" key="1">
    <source>
        <dbReference type="Pfam" id="PF25021"/>
    </source>
</evidence>
<protein>
    <recommendedName>
        <fullName evidence="1">Teneurin NHL domain-containing protein</fullName>
    </recommendedName>
</protein>
<dbReference type="Proteomes" id="UP000321362">
    <property type="component" value="Chromosome"/>
</dbReference>
<dbReference type="RefSeq" id="WP_147056701.1">
    <property type="nucleotide sequence ID" value="NZ_CP042437.1"/>
</dbReference>
<gene>
    <name evidence="2" type="ORF">FSB76_20705</name>
</gene>
<dbReference type="Gene3D" id="2.120.10.30">
    <property type="entry name" value="TolB, C-terminal domain"/>
    <property type="match status" value="3"/>
</dbReference>